<organism evidence="3 4">
    <name type="scientific">Ilex paraguariensis</name>
    <name type="common">yerba mate</name>
    <dbReference type="NCBI Taxonomy" id="185542"/>
    <lineage>
        <taxon>Eukaryota</taxon>
        <taxon>Viridiplantae</taxon>
        <taxon>Streptophyta</taxon>
        <taxon>Embryophyta</taxon>
        <taxon>Tracheophyta</taxon>
        <taxon>Spermatophyta</taxon>
        <taxon>Magnoliopsida</taxon>
        <taxon>eudicotyledons</taxon>
        <taxon>Gunneridae</taxon>
        <taxon>Pentapetalae</taxon>
        <taxon>asterids</taxon>
        <taxon>campanulids</taxon>
        <taxon>Aquifoliales</taxon>
        <taxon>Aquifoliaceae</taxon>
        <taxon>Ilex</taxon>
    </lineage>
</organism>
<sequence>MEKEKKGYGAYVLVVPFPSPGHINPLLQLCKRLVSKGLKATLAVTKSISKTMNPQSDTVHVDTISDGI</sequence>
<dbReference type="AlphaFoldDB" id="A0ABC8R9I5"/>
<dbReference type="InterPro" id="IPR058980">
    <property type="entry name" value="Glyco_transf_N"/>
</dbReference>
<dbReference type="Pfam" id="PF26168">
    <property type="entry name" value="Glyco_transf_N"/>
    <property type="match status" value="1"/>
</dbReference>
<dbReference type="SUPFAM" id="SSF53756">
    <property type="entry name" value="UDP-Glycosyltransferase/glycogen phosphorylase"/>
    <property type="match status" value="1"/>
</dbReference>
<comment type="caution">
    <text evidence="3">The sequence shown here is derived from an EMBL/GenBank/DDBJ whole genome shotgun (WGS) entry which is preliminary data.</text>
</comment>
<dbReference type="EMBL" id="CAUOFW020000950">
    <property type="protein sequence ID" value="CAK9139318.1"/>
    <property type="molecule type" value="Genomic_DNA"/>
</dbReference>
<evidence type="ECO:0000313" key="3">
    <source>
        <dbReference type="EMBL" id="CAK9139318.1"/>
    </source>
</evidence>
<feature type="domain" description="Glycosyltransferase N-terminal" evidence="2">
    <location>
        <begin position="12"/>
        <end position="46"/>
    </location>
</feature>
<name>A0ABC8R9I5_9AQUA</name>
<evidence type="ECO:0000259" key="2">
    <source>
        <dbReference type="Pfam" id="PF26168"/>
    </source>
</evidence>
<gene>
    <name evidence="3" type="ORF">ILEXP_LOCUS6705</name>
</gene>
<proteinExistence type="inferred from homology"/>
<evidence type="ECO:0000256" key="1">
    <source>
        <dbReference type="ARBA" id="ARBA00009995"/>
    </source>
</evidence>
<dbReference type="Gene3D" id="3.40.50.2000">
    <property type="entry name" value="Glycogen Phosphorylase B"/>
    <property type="match status" value="1"/>
</dbReference>
<dbReference type="Proteomes" id="UP001642360">
    <property type="component" value="Unassembled WGS sequence"/>
</dbReference>
<keyword evidence="4" id="KW-1185">Reference proteome</keyword>
<protein>
    <recommendedName>
        <fullName evidence="2">Glycosyltransferase N-terminal domain-containing protein</fullName>
    </recommendedName>
</protein>
<evidence type="ECO:0000313" key="4">
    <source>
        <dbReference type="Proteomes" id="UP001642360"/>
    </source>
</evidence>
<comment type="similarity">
    <text evidence="1">Belongs to the UDP-glycosyltransferase family.</text>
</comment>
<reference evidence="3 4" key="1">
    <citation type="submission" date="2024-02" db="EMBL/GenBank/DDBJ databases">
        <authorList>
            <person name="Vignale AGUSTIN F."/>
            <person name="Sosa J E."/>
            <person name="Modenutti C."/>
        </authorList>
    </citation>
    <scope>NUCLEOTIDE SEQUENCE [LARGE SCALE GENOMIC DNA]</scope>
</reference>
<accession>A0ABC8R9I5</accession>